<reference evidence="2 3" key="1">
    <citation type="submission" date="2019-06" db="EMBL/GenBank/DDBJ databases">
        <authorList>
            <person name="Yang Y."/>
        </authorList>
    </citation>
    <scope>NUCLEOTIDE SEQUENCE [LARGE SCALE GENOMIC DNA]</scope>
    <source>
        <strain evidence="2 3">BIT-26</strain>
    </source>
</reference>
<comment type="caution">
    <text evidence="2">The sequence shown here is derived from an EMBL/GenBank/DDBJ whole genome shotgun (WGS) entry which is preliminary data.</text>
</comment>
<dbReference type="AlphaFoldDB" id="A0A506VDT9"/>
<evidence type="ECO:0008006" key="4">
    <source>
        <dbReference type="Google" id="ProtNLM"/>
    </source>
</evidence>
<evidence type="ECO:0000313" key="3">
    <source>
        <dbReference type="Proteomes" id="UP000319523"/>
    </source>
</evidence>
<dbReference type="OrthoDB" id="6628997at2"/>
<organism evidence="2 3">
    <name type="scientific">Mixta tenebrionis</name>
    <dbReference type="NCBI Taxonomy" id="2562439"/>
    <lineage>
        <taxon>Bacteria</taxon>
        <taxon>Pseudomonadati</taxon>
        <taxon>Pseudomonadota</taxon>
        <taxon>Gammaproteobacteria</taxon>
        <taxon>Enterobacterales</taxon>
        <taxon>Erwiniaceae</taxon>
        <taxon>Mixta</taxon>
    </lineage>
</organism>
<gene>
    <name evidence="2" type="ORF">FKM52_04140</name>
</gene>
<accession>A0A506VDT9</accession>
<dbReference type="RefSeq" id="WP_141174929.1">
    <property type="nucleotide sequence ID" value="NZ_JBHUFX010000032.1"/>
</dbReference>
<evidence type="ECO:0000313" key="2">
    <source>
        <dbReference type="EMBL" id="TPW43738.1"/>
    </source>
</evidence>
<keyword evidence="1" id="KW-0732">Signal</keyword>
<proteinExistence type="predicted"/>
<protein>
    <recommendedName>
        <fullName evidence="4">Lipoprotein</fullName>
    </recommendedName>
</protein>
<evidence type="ECO:0000256" key="1">
    <source>
        <dbReference type="SAM" id="SignalP"/>
    </source>
</evidence>
<name>A0A506VDT9_9GAMM</name>
<keyword evidence="3" id="KW-1185">Reference proteome</keyword>
<feature type="chain" id="PRO_5021252133" description="Lipoprotein" evidence="1">
    <location>
        <begin position="26"/>
        <end position="222"/>
    </location>
</feature>
<sequence length="222" mass="24374">MMKRGWLLLAATLVLTGCVRTPALSARSVTETQNSVVDGKTTLDELLQRYGQPENRSPTATGKVNVGWKRTWSDNPLHAANISRLNVLVDKQVVIRHIFTRYPLTLNNNFLKDATKESLGAVIKPGVTTESSMISRFGQPVSYTFSDEGEKIMLYLWQDITDDASRMIPIVGGFIGTQSGPVYTLLITLNDNGTVKAWDLIHAQGKRGAGIMNASAIKLTPQ</sequence>
<dbReference type="EMBL" id="VHQI01000002">
    <property type="protein sequence ID" value="TPW43738.1"/>
    <property type="molecule type" value="Genomic_DNA"/>
</dbReference>
<dbReference type="PROSITE" id="PS51257">
    <property type="entry name" value="PROKAR_LIPOPROTEIN"/>
    <property type="match status" value="1"/>
</dbReference>
<dbReference type="Proteomes" id="UP000319523">
    <property type="component" value="Unassembled WGS sequence"/>
</dbReference>
<feature type="signal peptide" evidence="1">
    <location>
        <begin position="1"/>
        <end position="25"/>
    </location>
</feature>